<name>A0AAD3TWD9_9TREE</name>
<feature type="domain" description="F-box" evidence="2">
    <location>
        <begin position="23"/>
        <end position="74"/>
    </location>
</feature>
<dbReference type="AlphaFoldDB" id="A0AAD3TWD9"/>
<reference evidence="3" key="2">
    <citation type="submission" date="2023-06" db="EMBL/GenBank/DDBJ databases">
        <authorList>
            <person name="Kobayashi Y."/>
            <person name="Kayamori A."/>
            <person name="Aoki K."/>
            <person name="Shiwa Y."/>
            <person name="Fujita N."/>
            <person name="Sugita T."/>
            <person name="Iwasaki W."/>
            <person name="Tanaka N."/>
            <person name="Takashima M."/>
        </authorList>
    </citation>
    <scope>NUCLEOTIDE SEQUENCE</scope>
    <source>
        <strain evidence="3">HIS016</strain>
    </source>
</reference>
<protein>
    <recommendedName>
        <fullName evidence="2">F-box domain-containing protein</fullName>
    </recommendedName>
</protein>
<dbReference type="EMBL" id="BTCM01000004">
    <property type="protein sequence ID" value="GMK57811.1"/>
    <property type="molecule type" value="Genomic_DNA"/>
</dbReference>
<dbReference type="Proteomes" id="UP001222932">
    <property type="component" value="Unassembled WGS sequence"/>
</dbReference>
<dbReference type="InterPro" id="IPR001810">
    <property type="entry name" value="F-box_dom"/>
</dbReference>
<keyword evidence="4" id="KW-1185">Reference proteome</keyword>
<accession>A0AAD3TWD9</accession>
<organism evidence="3 4">
    <name type="scientific">Cutaneotrichosporon spelunceum</name>
    <dbReference type="NCBI Taxonomy" id="1672016"/>
    <lineage>
        <taxon>Eukaryota</taxon>
        <taxon>Fungi</taxon>
        <taxon>Dikarya</taxon>
        <taxon>Basidiomycota</taxon>
        <taxon>Agaricomycotina</taxon>
        <taxon>Tremellomycetes</taxon>
        <taxon>Trichosporonales</taxon>
        <taxon>Trichosporonaceae</taxon>
        <taxon>Cutaneotrichosporon</taxon>
    </lineage>
</organism>
<reference evidence="3" key="1">
    <citation type="journal article" date="2023" name="BMC Genomics">
        <title>Chromosome-level genome assemblies of Cutaneotrichosporon spp. (Trichosporonales, Basidiomycota) reveal imbalanced evolution between nucleotide sequences and chromosome synteny.</title>
        <authorList>
            <person name="Kobayashi Y."/>
            <person name="Kayamori A."/>
            <person name="Aoki K."/>
            <person name="Shiwa Y."/>
            <person name="Matsutani M."/>
            <person name="Fujita N."/>
            <person name="Sugita T."/>
            <person name="Iwasaki W."/>
            <person name="Tanaka N."/>
            <person name="Takashima M."/>
        </authorList>
    </citation>
    <scope>NUCLEOTIDE SEQUENCE</scope>
    <source>
        <strain evidence="3">HIS016</strain>
    </source>
</reference>
<evidence type="ECO:0000313" key="3">
    <source>
        <dbReference type="EMBL" id="GMK57811.1"/>
    </source>
</evidence>
<feature type="region of interest" description="Disordered" evidence="1">
    <location>
        <begin position="1"/>
        <end position="21"/>
    </location>
</feature>
<sequence length="410" mass="46272">MGAAASSIAPAGSTISDTQLPMEGPLSPFPPEVIDVILEHLEWREVLALLRVNSLFYGAIAWRIVNRVRVFERDDVLQVEARHTERRLFLSTPVVSRWLPLFVAQLDVYPHDVRVVEHSTCADMVACERHSSPRLRELLGPVGRLELPNLRTLRLFFNAGPLHTDMAPNEPSPFPCGVLPSRRPENITFRGVPARALKYFHSHLPPRYCDVLVRQVHVIGPELVGEHGTVNGTIYLNWWDGGRALDTLESAEVVFWTPAGGEWLPIPPSREQEWAHGPLQRWFDRMLRTLQMSFIELSETPPPMDWGLDTAQPRKQCKPRLTIVNAGAISSACYARPTDVTTPDKWASYGAREEAVAAAFEALWRTTLPPILRGKRAQLAQRVRFVSLDEWVQEGKWRDVFDPAEVGLEG</sequence>
<dbReference type="PROSITE" id="PS50181">
    <property type="entry name" value="FBOX"/>
    <property type="match status" value="1"/>
</dbReference>
<evidence type="ECO:0000256" key="1">
    <source>
        <dbReference type="SAM" id="MobiDB-lite"/>
    </source>
</evidence>
<proteinExistence type="predicted"/>
<evidence type="ECO:0000259" key="2">
    <source>
        <dbReference type="PROSITE" id="PS50181"/>
    </source>
</evidence>
<comment type="caution">
    <text evidence="3">The sequence shown here is derived from an EMBL/GenBank/DDBJ whole genome shotgun (WGS) entry which is preliminary data.</text>
</comment>
<gene>
    <name evidence="3" type="ORF">CspeluHIS016_0406450</name>
</gene>
<feature type="compositionally biased region" description="Low complexity" evidence="1">
    <location>
        <begin position="1"/>
        <end position="16"/>
    </location>
</feature>
<evidence type="ECO:0000313" key="4">
    <source>
        <dbReference type="Proteomes" id="UP001222932"/>
    </source>
</evidence>